<name>A0ABV0KNU8_9CYAN</name>
<comment type="caution">
    <text evidence="6">The sequence shown here is derived from an EMBL/GenBank/DDBJ whole genome shotgun (WGS) entry which is preliminary data.</text>
</comment>
<dbReference type="RefSeq" id="WP_347240142.1">
    <property type="nucleotide sequence ID" value="NZ_JAMPLM010000020.1"/>
</dbReference>
<comment type="similarity">
    <text evidence="2">Belongs to the bacterial solute-binding protein 5 family.</text>
</comment>
<comment type="subcellular location">
    <subcellularLocation>
        <location evidence="1">Cell envelope</location>
    </subcellularLocation>
</comment>
<evidence type="ECO:0000256" key="2">
    <source>
        <dbReference type="ARBA" id="ARBA00005695"/>
    </source>
</evidence>
<feature type="domain" description="Solute-binding protein family 5" evidence="5">
    <location>
        <begin position="65"/>
        <end position="429"/>
    </location>
</feature>
<dbReference type="Pfam" id="PF00496">
    <property type="entry name" value="SBP_bac_5"/>
    <property type="match status" value="1"/>
</dbReference>
<dbReference type="InterPro" id="IPR039424">
    <property type="entry name" value="SBP_5"/>
</dbReference>
<dbReference type="PANTHER" id="PTHR30290:SF10">
    <property type="entry name" value="PERIPLASMIC OLIGOPEPTIDE-BINDING PROTEIN-RELATED"/>
    <property type="match status" value="1"/>
</dbReference>
<gene>
    <name evidence="6" type="ORF">NDI38_19700</name>
</gene>
<dbReference type="InterPro" id="IPR000914">
    <property type="entry name" value="SBP_5_dom"/>
</dbReference>
<organism evidence="6 7">
    <name type="scientific">Stenomitos frigidus AS-A4</name>
    <dbReference type="NCBI Taxonomy" id="2933935"/>
    <lineage>
        <taxon>Bacteria</taxon>
        <taxon>Bacillati</taxon>
        <taxon>Cyanobacteriota</taxon>
        <taxon>Cyanophyceae</taxon>
        <taxon>Leptolyngbyales</taxon>
        <taxon>Leptolyngbyaceae</taxon>
        <taxon>Stenomitos</taxon>
    </lineage>
</organism>
<protein>
    <submittedName>
        <fullName evidence="6">ABC transporter substrate-binding protein</fullName>
    </submittedName>
</protein>
<evidence type="ECO:0000313" key="6">
    <source>
        <dbReference type="EMBL" id="MEP1060661.1"/>
    </source>
</evidence>
<dbReference type="Gene3D" id="3.40.190.10">
    <property type="entry name" value="Periplasmic binding protein-like II"/>
    <property type="match status" value="1"/>
</dbReference>
<evidence type="ECO:0000256" key="1">
    <source>
        <dbReference type="ARBA" id="ARBA00004196"/>
    </source>
</evidence>
<evidence type="ECO:0000313" key="7">
    <source>
        <dbReference type="Proteomes" id="UP001476950"/>
    </source>
</evidence>
<dbReference type="InterPro" id="IPR030678">
    <property type="entry name" value="Peptide/Ni-bd"/>
</dbReference>
<keyword evidence="4" id="KW-0732">Signal</keyword>
<accession>A0ABV0KNU8</accession>
<dbReference type="Gene3D" id="3.10.105.10">
    <property type="entry name" value="Dipeptide-binding Protein, Domain 3"/>
    <property type="match status" value="1"/>
</dbReference>
<keyword evidence="3" id="KW-0813">Transport</keyword>
<sequence>MLAVSCHRSAPDLRSPTAGSGRITLGTTATINTLDPADAYGTFPSSLLYNLSDRLYTYKLGTTDLEPQLATALPIVSTDGLTYTVPLRKGVVFHDGTSFNAKAMAFSLQRFLQNGGSPSFLLSDLVETVKPTGAYELTIKLKKPFAAFPSLLAFSGACAVSPQAYEIKEGSFKPATLVGTGPYKLVKYGTDLLRLDAFEQYWGKKPANQGVDIQFFSSPANLYNAFRTGAVDVAYQNLALDQIRNLQQGATTAGWQIIEKAGSGIDYLTLNLKSPPLDRLEVRQAIAAIVDRPLLQDRIFQGQIDPLYSLIPTTLDEQKPVFKERYGDSDVAKATAFLNQAGYTTTNPLKVEFWYRSNLINDQLAAITLRAAAKKQLGGLMQIDLKSIDSTTAYKNLDKGVYPMFLLDWTPDFLDADNYIQPFMECTKGSATDGCADGSSFLQGSFYYSDRANQLIDQSRKTQNPTTRKQLFTELQDVLGQDVPFIPLWQSKDYLFTQKWIQGGSLEVTQKVPFWTLRKA</sequence>
<dbReference type="Proteomes" id="UP001476950">
    <property type="component" value="Unassembled WGS sequence"/>
</dbReference>
<reference evidence="6 7" key="1">
    <citation type="submission" date="2022-04" db="EMBL/GenBank/DDBJ databases">
        <title>Positive selection, recombination, and allopatry shape intraspecific diversity of widespread and dominant cyanobacteria.</title>
        <authorList>
            <person name="Wei J."/>
            <person name="Shu W."/>
            <person name="Hu C."/>
        </authorList>
    </citation>
    <scope>NUCLEOTIDE SEQUENCE [LARGE SCALE GENOMIC DNA]</scope>
    <source>
        <strain evidence="6 7">AS-A4</strain>
    </source>
</reference>
<dbReference type="SUPFAM" id="SSF53850">
    <property type="entry name" value="Periplasmic binding protein-like II"/>
    <property type="match status" value="1"/>
</dbReference>
<evidence type="ECO:0000256" key="4">
    <source>
        <dbReference type="ARBA" id="ARBA00022729"/>
    </source>
</evidence>
<dbReference type="PANTHER" id="PTHR30290">
    <property type="entry name" value="PERIPLASMIC BINDING COMPONENT OF ABC TRANSPORTER"/>
    <property type="match status" value="1"/>
</dbReference>
<keyword evidence="7" id="KW-1185">Reference proteome</keyword>
<dbReference type="CDD" id="cd08519">
    <property type="entry name" value="PBP2_NikA_DppA_OppA_like_20"/>
    <property type="match status" value="1"/>
</dbReference>
<dbReference type="PIRSF" id="PIRSF002741">
    <property type="entry name" value="MppA"/>
    <property type="match status" value="1"/>
</dbReference>
<dbReference type="EMBL" id="JAMPLM010000020">
    <property type="protein sequence ID" value="MEP1060661.1"/>
    <property type="molecule type" value="Genomic_DNA"/>
</dbReference>
<evidence type="ECO:0000259" key="5">
    <source>
        <dbReference type="Pfam" id="PF00496"/>
    </source>
</evidence>
<evidence type="ECO:0000256" key="3">
    <source>
        <dbReference type="ARBA" id="ARBA00022448"/>
    </source>
</evidence>
<proteinExistence type="inferred from homology"/>